<feature type="region of interest" description="Disordered" evidence="1">
    <location>
        <begin position="282"/>
        <end position="303"/>
    </location>
</feature>
<evidence type="ECO:0000256" key="2">
    <source>
        <dbReference type="SAM" id="Phobius"/>
    </source>
</evidence>
<feature type="transmembrane region" description="Helical" evidence="2">
    <location>
        <begin position="135"/>
        <end position="155"/>
    </location>
</feature>
<dbReference type="Proteomes" id="UP000189733">
    <property type="component" value="Unassembled WGS sequence"/>
</dbReference>
<evidence type="ECO:0000313" key="4">
    <source>
        <dbReference type="Proteomes" id="UP000189733"/>
    </source>
</evidence>
<dbReference type="OrthoDB" id="5455096at2"/>
<dbReference type="AlphaFoldDB" id="A0A1T4VIE7"/>
<reference evidence="3 4" key="1">
    <citation type="submission" date="2017-02" db="EMBL/GenBank/DDBJ databases">
        <authorList>
            <person name="Peterson S.W."/>
        </authorList>
    </citation>
    <scope>NUCLEOTIDE SEQUENCE [LARGE SCALE GENOMIC DNA]</scope>
    <source>
        <strain evidence="3 4">DSM 18034</strain>
    </source>
</reference>
<dbReference type="EMBL" id="FUYA01000001">
    <property type="protein sequence ID" value="SKA64351.1"/>
    <property type="molecule type" value="Genomic_DNA"/>
</dbReference>
<keyword evidence="4" id="KW-1185">Reference proteome</keyword>
<organism evidence="3 4">
    <name type="scientific">Desulfobaculum bizertense DSM 18034</name>
    <dbReference type="NCBI Taxonomy" id="1121442"/>
    <lineage>
        <taxon>Bacteria</taxon>
        <taxon>Pseudomonadati</taxon>
        <taxon>Thermodesulfobacteriota</taxon>
        <taxon>Desulfovibrionia</taxon>
        <taxon>Desulfovibrionales</taxon>
        <taxon>Desulfovibrionaceae</taxon>
        <taxon>Desulfobaculum</taxon>
    </lineage>
</organism>
<keyword evidence="2" id="KW-0812">Transmembrane</keyword>
<sequence length="303" mass="32762">MKSQKSHSLAAPGFPLVNIAPLAALVGLLFCILAALDVLSVTCVSSGCQAFQDVTLFGFSLWWYGAACFAVLLLLLALKKYSLARHLALLAVLADCFLLGWMALSVTCTNCLLGGGLFALTALCLFFGQFKVNKVAATALLLWLFLLSPNLFGLAHEFTSPWVMAGPKDAVVRLYFSPSCGACFKAVSDMSRIQGGAAFIPVCKEKQDIGRIIAMTQALSQGKPLPEALRESQAHTTIPDDLPLAEELRFRIRLFANSVLFKRFGTQSFPLMTMSGWYAGPQKSHTGSKAKHDGQDTSQNDTK</sequence>
<name>A0A1T4VIE7_9BACT</name>
<protein>
    <submittedName>
        <fullName evidence="3">Uncharacterized protein</fullName>
    </submittedName>
</protein>
<evidence type="ECO:0000313" key="3">
    <source>
        <dbReference type="EMBL" id="SKA64351.1"/>
    </source>
</evidence>
<proteinExistence type="predicted"/>
<keyword evidence="2" id="KW-1133">Transmembrane helix</keyword>
<dbReference type="RefSeq" id="WP_078683635.1">
    <property type="nucleotide sequence ID" value="NZ_FUYA01000001.1"/>
</dbReference>
<feature type="transmembrane region" description="Helical" evidence="2">
    <location>
        <begin position="12"/>
        <end position="36"/>
    </location>
</feature>
<keyword evidence="2" id="KW-0472">Membrane</keyword>
<feature type="transmembrane region" description="Helical" evidence="2">
    <location>
        <begin position="56"/>
        <end position="78"/>
    </location>
</feature>
<dbReference type="STRING" id="1121442.SAMN02745702_00315"/>
<evidence type="ECO:0000256" key="1">
    <source>
        <dbReference type="SAM" id="MobiDB-lite"/>
    </source>
</evidence>
<gene>
    <name evidence="3" type="ORF">SAMN02745702_00315</name>
</gene>
<accession>A0A1T4VIE7</accession>